<dbReference type="InterPro" id="IPR036938">
    <property type="entry name" value="PAP2/HPO_sf"/>
</dbReference>
<organism evidence="8 9">
    <name type="scientific">Dictyostelium firmibasis</name>
    <dbReference type="NCBI Taxonomy" id="79012"/>
    <lineage>
        <taxon>Eukaryota</taxon>
        <taxon>Amoebozoa</taxon>
        <taxon>Evosea</taxon>
        <taxon>Eumycetozoa</taxon>
        <taxon>Dictyostelia</taxon>
        <taxon>Dictyosteliales</taxon>
        <taxon>Dictyosteliaceae</taxon>
        <taxon>Dictyostelium</taxon>
    </lineage>
</organism>
<feature type="transmembrane region" description="Helical" evidence="6">
    <location>
        <begin position="92"/>
        <end position="112"/>
    </location>
</feature>
<feature type="transmembrane region" description="Helical" evidence="6">
    <location>
        <begin position="28"/>
        <end position="49"/>
    </location>
</feature>
<evidence type="ECO:0000256" key="1">
    <source>
        <dbReference type="ARBA" id="ARBA00004141"/>
    </source>
</evidence>
<sequence length="231" mass="26943">MEEEVYTALTFVELTTVHYQHDDPFGLFNAYVTLIPIAIAIGVITLILFRRDVRTISIFLGLLFSECTNYVLKKSIKEHRPTIWKELRKQSYGMPSSHSQFMFFFAVLMALFYLKKRIRFGSKILPTIGITLLFFLASGVAYSRVHLYYHTAKQVFCGSMIGICLGFIWYGIIEYIFRPYLFPIIINHPIGKYFYLRDSSEIEDLLNFEYTNVMNKVNSNDCSKTKPIKNK</sequence>
<comment type="similarity">
    <text evidence="6">Belongs to the dolichyldiphosphatase family.</text>
</comment>
<keyword evidence="5 6" id="KW-0472">Membrane</keyword>
<keyword evidence="3 6" id="KW-0378">Hydrolase</keyword>
<dbReference type="GO" id="GO:0006487">
    <property type="term" value="P:protein N-linked glycosylation"/>
    <property type="evidence" value="ECO:0007669"/>
    <property type="project" value="UniProtKB-UniRule"/>
</dbReference>
<evidence type="ECO:0000259" key="7">
    <source>
        <dbReference type="SMART" id="SM00014"/>
    </source>
</evidence>
<evidence type="ECO:0000256" key="5">
    <source>
        <dbReference type="ARBA" id="ARBA00023136"/>
    </source>
</evidence>
<accession>A0AAN7TPP5</accession>
<feature type="transmembrane region" description="Helical" evidence="6">
    <location>
        <begin position="155"/>
        <end position="177"/>
    </location>
</feature>
<dbReference type="Pfam" id="PF01569">
    <property type="entry name" value="PAP2"/>
    <property type="match status" value="1"/>
</dbReference>
<dbReference type="InterPro" id="IPR000326">
    <property type="entry name" value="PAP2/HPO"/>
</dbReference>
<evidence type="ECO:0000256" key="6">
    <source>
        <dbReference type="RuleBase" id="RU367078"/>
    </source>
</evidence>
<dbReference type="GO" id="GO:0008610">
    <property type="term" value="P:lipid biosynthetic process"/>
    <property type="evidence" value="ECO:0007669"/>
    <property type="project" value="TreeGrafter"/>
</dbReference>
<dbReference type="EMBL" id="JAVFKY010000004">
    <property type="protein sequence ID" value="KAK5576909.1"/>
    <property type="molecule type" value="Genomic_DNA"/>
</dbReference>
<feature type="transmembrane region" description="Helical" evidence="6">
    <location>
        <begin position="124"/>
        <end position="143"/>
    </location>
</feature>
<comment type="function">
    <text evidence="6">Required for efficient N-glycosylation. Necessary for maintaining optimal levels of dolichol-linked oligosaccharides. Hydrolyzes dolichyl pyrophosphate at a very high rate and dolichyl monophosphate at a much lower rate. Does not act on phosphatidate.</text>
</comment>
<keyword evidence="6" id="KW-0256">Endoplasmic reticulum</keyword>
<dbReference type="Proteomes" id="UP001344447">
    <property type="component" value="Unassembled WGS sequence"/>
</dbReference>
<keyword evidence="9" id="KW-1185">Reference proteome</keyword>
<protein>
    <recommendedName>
        <fullName evidence="6">Dolichyldiphosphatase</fullName>
        <ecNumber evidence="6">3.6.1.43</ecNumber>
    </recommendedName>
</protein>
<proteinExistence type="inferred from homology"/>
<comment type="catalytic activity">
    <reaction evidence="6">
        <text>a di-trans,poly-cis-dolichyl diphosphate + H2O = a di-trans,poly-cis-dolichyl phosphate + phosphate + H(+)</text>
        <dbReference type="Rhea" id="RHEA:14385"/>
        <dbReference type="Rhea" id="RHEA-COMP:19498"/>
        <dbReference type="Rhea" id="RHEA-COMP:19506"/>
        <dbReference type="ChEBI" id="CHEBI:15377"/>
        <dbReference type="ChEBI" id="CHEBI:15378"/>
        <dbReference type="ChEBI" id="CHEBI:43474"/>
        <dbReference type="ChEBI" id="CHEBI:57497"/>
        <dbReference type="ChEBI" id="CHEBI:57683"/>
        <dbReference type="EC" id="3.6.1.43"/>
    </reaction>
</comment>
<dbReference type="CDD" id="cd03382">
    <property type="entry name" value="PAP2_dolichyldiphosphatase"/>
    <property type="match status" value="1"/>
</dbReference>
<dbReference type="GO" id="GO:0047874">
    <property type="term" value="F:dolichyldiphosphatase activity"/>
    <property type="evidence" value="ECO:0007669"/>
    <property type="project" value="UniProtKB-UniRule"/>
</dbReference>
<dbReference type="SMART" id="SM00014">
    <property type="entry name" value="acidPPc"/>
    <property type="match status" value="1"/>
</dbReference>
<dbReference type="PANTHER" id="PTHR11247">
    <property type="entry name" value="PALMITOYL-PROTEIN THIOESTERASE/DOLICHYLDIPHOSPHATASE 1"/>
    <property type="match status" value="1"/>
</dbReference>
<reference evidence="8 9" key="1">
    <citation type="submission" date="2023-11" db="EMBL/GenBank/DDBJ databases">
        <title>Dfirmibasis_genome.</title>
        <authorList>
            <person name="Edelbroek B."/>
            <person name="Kjellin J."/>
            <person name="Jerlstrom-Hultqvist J."/>
            <person name="Soderbom F."/>
        </authorList>
    </citation>
    <scope>NUCLEOTIDE SEQUENCE [LARGE SCALE GENOMIC DNA]</scope>
    <source>
        <strain evidence="8 9">TNS-C-14</strain>
    </source>
</reference>
<dbReference type="EC" id="3.6.1.43" evidence="6"/>
<dbReference type="SUPFAM" id="SSF48317">
    <property type="entry name" value="Acid phosphatase/Vanadium-dependent haloperoxidase"/>
    <property type="match status" value="1"/>
</dbReference>
<dbReference type="PANTHER" id="PTHR11247:SF1">
    <property type="entry name" value="DOLICHYLDIPHOSPHATASE 1"/>
    <property type="match status" value="1"/>
</dbReference>
<comment type="subcellular location">
    <subcellularLocation>
        <location evidence="6">Endoplasmic reticulum membrane</location>
        <topology evidence="6">Multi-pass membrane protein</topology>
    </subcellularLocation>
    <subcellularLocation>
        <location evidence="1">Membrane</location>
        <topology evidence="1">Multi-pass membrane protein</topology>
    </subcellularLocation>
</comment>
<evidence type="ECO:0000256" key="4">
    <source>
        <dbReference type="ARBA" id="ARBA00022989"/>
    </source>
</evidence>
<comment type="caution">
    <text evidence="8">The sequence shown here is derived from an EMBL/GenBank/DDBJ whole genome shotgun (WGS) entry which is preliminary data.</text>
</comment>
<evidence type="ECO:0000313" key="9">
    <source>
        <dbReference type="Proteomes" id="UP001344447"/>
    </source>
</evidence>
<dbReference type="GO" id="GO:0005789">
    <property type="term" value="C:endoplasmic reticulum membrane"/>
    <property type="evidence" value="ECO:0007669"/>
    <property type="project" value="UniProtKB-SubCell"/>
</dbReference>
<dbReference type="AlphaFoldDB" id="A0AAN7TPP5"/>
<evidence type="ECO:0000256" key="2">
    <source>
        <dbReference type="ARBA" id="ARBA00022692"/>
    </source>
</evidence>
<keyword evidence="4 6" id="KW-1133">Transmembrane helix</keyword>
<dbReference type="InterPro" id="IPR039667">
    <property type="entry name" value="Dolichyldiphosphatase_PAP2"/>
</dbReference>
<feature type="domain" description="Phosphatidic acid phosphatase type 2/haloperoxidase" evidence="7">
    <location>
        <begin position="55"/>
        <end position="170"/>
    </location>
</feature>
<gene>
    <name evidence="8" type="ORF">RB653_001846</name>
</gene>
<comment type="pathway">
    <text evidence="6">Protein modification; protein glycosylation.</text>
</comment>
<keyword evidence="2 6" id="KW-0812">Transmembrane</keyword>
<dbReference type="Gene3D" id="1.20.144.10">
    <property type="entry name" value="Phosphatidic acid phosphatase type 2/haloperoxidase"/>
    <property type="match status" value="1"/>
</dbReference>
<evidence type="ECO:0000313" key="8">
    <source>
        <dbReference type="EMBL" id="KAK5576909.1"/>
    </source>
</evidence>
<evidence type="ECO:0000256" key="3">
    <source>
        <dbReference type="ARBA" id="ARBA00022801"/>
    </source>
</evidence>
<name>A0AAN7TPP5_9MYCE</name>